<dbReference type="InterPro" id="IPR001356">
    <property type="entry name" value="HD"/>
</dbReference>
<dbReference type="PANTHER" id="PTHR45793:SF5">
    <property type="entry name" value="HOMEOTIC PROTEIN OCELLILESS"/>
    <property type="match status" value="1"/>
</dbReference>
<dbReference type="OrthoDB" id="6159439at2759"/>
<feature type="region of interest" description="Disordered" evidence="9">
    <location>
        <begin position="1"/>
        <end position="46"/>
    </location>
</feature>
<feature type="domain" description="Homeobox" evidence="10">
    <location>
        <begin position="130"/>
        <end position="190"/>
    </location>
</feature>
<dbReference type="EMBL" id="NEDP02002617">
    <property type="protein sequence ID" value="OWF50367.1"/>
    <property type="molecule type" value="Genomic_DNA"/>
</dbReference>
<dbReference type="FunFam" id="1.10.10.60:FF:000068">
    <property type="entry name" value="Orthodenticle homeobox 1"/>
    <property type="match status" value="1"/>
</dbReference>
<feature type="compositionally biased region" description="Polar residues" evidence="9">
    <location>
        <begin position="34"/>
        <end position="46"/>
    </location>
</feature>
<comment type="subcellular location">
    <subcellularLocation>
        <location evidence="1 7 8">Nucleus</location>
    </subcellularLocation>
</comment>
<sequence>MSVSDIPRLLSDQVTAEDLEAPNNGISESDHSQASDGYNDSYRVSSQVKIESPILDTSSPESVHQHHQHNLHAQQTHMHQTSMASMATMQYSQPSMANKAPPYTVNGISLNAPNMDLVHPAMGYPGANNRKQRRERTTFTRAQLDILEALFQKTRYPDIFMREEVALKINLPESRVQVWFKNRRAKCRQQQKAQEGKPKPSTPKKSKSPPPPASSPGYGKPPVVSSPVSNVSMNTGSSIWSPASIPPVNDIMNGNSCMQRGGYPMSNSQTAAYPHQNYGHSSYYHGSMDYLNHMQLPVMSNQMSNSMSGISNTHAQQVSSYGTLPGPQTLVRGNHNDCLEYKDTSSWPKFQVL</sequence>
<dbReference type="GO" id="GO:0000978">
    <property type="term" value="F:RNA polymerase II cis-regulatory region sequence-specific DNA binding"/>
    <property type="evidence" value="ECO:0007669"/>
    <property type="project" value="TreeGrafter"/>
</dbReference>
<proteinExistence type="predicted"/>
<dbReference type="PROSITE" id="PS00027">
    <property type="entry name" value="HOMEOBOX_1"/>
    <property type="match status" value="1"/>
</dbReference>
<evidence type="ECO:0000256" key="9">
    <source>
        <dbReference type="SAM" id="MobiDB-lite"/>
    </source>
</evidence>
<accession>A0A210QNQ3</accession>
<keyword evidence="6 7" id="KW-0539">Nucleus</keyword>
<evidence type="ECO:0000259" key="10">
    <source>
        <dbReference type="PROSITE" id="PS50071"/>
    </source>
</evidence>
<evidence type="ECO:0000256" key="7">
    <source>
        <dbReference type="PROSITE-ProRule" id="PRU00108"/>
    </source>
</evidence>
<dbReference type="GO" id="GO:0000981">
    <property type="term" value="F:DNA-binding transcription factor activity, RNA polymerase II-specific"/>
    <property type="evidence" value="ECO:0007669"/>
    <property type="project" value="InterPro"/>
</dbReference>
<dbReference type="PANTHER" id="PTHR45793">
    <property type="entry name" value="HOMEOBOX PROTEIN"/>
    <property type="match status" value="1"/>
</dbReference>
<dbReference type="GO" id="GO:0007399">
    <property type="term" value="P:nervous system development"/>
    <property type="evidence" value="ECO:0007669"/>
    <property type="project" value="UniProtKB-KW"/>
</dbReference>
<evidence type="ECO:0000256" key="2">
    <source>
        <dbReference type="ARBA" id="ARBA00022473"/>
    </source>
</evidence>
<protein>
    <submittedName>
        <fullName evidence="11">Homeobox protein otx5-B</fullName>
    </submittedName>
</protein>
<gene>
    <name evidence="11" type="ORF">KP79_PYT09480</name>
</gene>
<dbReference type="CDD" id="cd00086">
    <property type="entry name" value="homeodomain"/>
    <property type="match status" value="1"/>
</dbReference>
<dbReference type="SUPFAM" id="SSF46689">
    <property type="entry name" value="Homeodomain-like"/>
    <property type="match status" value="1"/>
</dbReference>
<dbReference type="SMART" id="SM00389">
    <property type="entry name" value="HOX"/>
    <property type="match status" value="1"/>
</dbReference>
<feature type="region of interest" description="Disordered" evidence="9">
    <location>
        <begin position="183"/>
        <end position="229"/>
    </location>
</feature>
<keyword evidence="12" id="KW-1185">Reference proteome</keyword>
<dbReference type="Pfam" id="PF00046">
    <property type="entry name" value="Homeodomain"/>
    <property type="match status" value="1"/>
</dbReference>
<keyword evidence="2" id="KW-0217">Developmental protein</keyword>
<evidence type="ECO:0000256" key="4">
    <source>
        <dbReference type="ARBA" id="ARBA00023125"/>
    </source>
</evidence>
<dbReference type="STRING" id="6573.A0A210QNQ3"/>
<keyword evidence="5 7" id="KW-0371">Homeobox</keyword>
<evidence type="ECO:0000256" key="3">
    <source>
        <dbReference type="ARBA" id="ARBA00022902"/>
    </source>
</evidence>
<dbReference type="InterPro" id="IPR009057">
    <property type="entry name" value="Homeodomain-like_sf"/>
</dbReference>
<keyword evidence="3" id="KW-0524">Neurogenesis</keyword>
<comment type="caution">
    <text evidence="11">The sequence shown here is derived from an EMBL/GenBank/DDBJ whole genome shotgun (WGS) entry which is preliminary data.</text>
</comment>
<feature type="DNA-binding region" description="Homeobox" evidence="7">
    <location>
        <begin position="132"/>
        <end position="191"/>
    </location>
</feature>
<dbReference type="GO" id="GO:0045944">
    <property type="term" value="P:positive regulation of transcription by RNA polymerase II"/>
    <property type="evidence" value="ECO:0007669"/>
    <property type="project" value="UniProtKB-ARBA"/>
</dbReference>
<keyword evidence="4 7" id="KW-0238">DNA-binding</keyword>
<evidence type="ECO:0000256" key="8">
    <source>
        <dbReference type="RuleBase" id="RU000682"/>
    </source>
</evidence>
<dbReference type="Proteomes" id="UP000242188">
    <property type="component" value="Unassembled WGS sequence"/>
</dbReference>
<dbReference type="GO" id="GO:0005634">
    <property type="term" value="C:nucleus"/>
    <property type="evidence" value="ECO:0007669"/>
    <property type="project" value="UniProtKB-SubCell"/>
</dbReference>
<feature type="compositionally biased region" description="Low complexity" evidence="9">
    <location>
        <begin position="215"/>
        <end position="229"/>
    </location>
</feature>
<evidence type="ECO:0000256" key="1">
    <source>
        <dbReference type="ARBA" id="ARBA00004123"/>
    </source>
</evidence>
<dbReference type="AlphaFoldDB" id="A0A210QNQ3"/>
<dbReference type="Gene3D" id="1.10.10.60">
    <property type="entry name" value="Homeodomain-like"/>
    <property type="match status" value="1"/>
</dbReference>
<reference evidence="11 12" key="1">
    <citation type="journal article" date="2017" name="Nat. Ecol. Evol.">
        <title>Scallop genome provides insights into evolution of bilaterian karyotype and development.</title>
        <authorList>
            <person name="Wang S."/>
            <person name="Zhang J."/>
            <person name="Jiao W."/>
            <person name="Li J."/>
            <person name="Xun X."/>
            <person name="Sun Y."/>
            <person name="Guo X."/>
            <person name="Huan P."/>
            <person name="Dong B."/>
            <person name="Zhang L."/>
            <person name="Hu X."/>
            <person name="Sun X."/>
            <person name="Wang J."/>
            <person name="Zhao C."/>
            <person name="Wang Y."/>
            <person name="Wang D."/>
            <person name="Huang X."/>
            <person name="Wang R."/>
            <person name="Lv J."/>
            <person name="Li Y."/>
            <person name="Zhang Z."/>
            <person name="Liu B."/>
            <person name="Lu W."/>
            <person name="Hui Y."/>
            <person name="Liang J."/>
            <person name="Zhou Z."/>
            <person name="Hou R."/>
            <person name="Li X."/>
            <person name="Liu Y."/>
            <person name="Li H."/>
            <person name="Ning X."/>
            <person name="Lin Y."/>
            <person name="Zhao L."/>
            <person name="Xing Q."/>
            <person name="Dou J."/>
            <person name="Li Y."/>
            <person name="Mao J."/>
            <person name="Guo H."/>
            <person name="Dou H."/>
            <person name="Li T."/>
            <person name="Mu C."/>
            <person name="Jiang W."/>
            <person name="Fu Q."/>
            <person name="Fu X."/>
            <person name="Miao Y."/>
            <person name="Liu J."/>
            <person name="Yu Q."/>
            <person name="Li R."/>
            <person name="Liao H."/>
            <person name="Li X."/>
            <person name="Kong Y."/>
            <person name="Jiang Z."/>
            <person name="Chourrout D."/>
            <person name="Li R."/>
            <person name="Bao Z."/>
        </authorList>
    </citation>
    <scope>NUCLEOTIDE SEQUENCE [LARGE SCALE GENOMIC DNA]</scope>
    <source>
        <strain evidence="11 12">PY_sf001</strain>
    </source>
</reference>
<evidence type="ECO:0000313" key="11">
    <source>
        <dbReference type="EMBL" id="OWF50367.1"/>
    </source>
</evidence>
<evidence type="ECO:0000256" key="6">
    <source>
        <dbReference type="ARBA" id="ARBA00023242"/>
    </source>
</evidence>
<dbReference type="InterPro" id="IPR017970">
    <property type="entry name" value="Homeobox_CS"/>
</dbReference>
<organism evidence="11 12">
    <name type="scientific">Mizuhopecten yessoensis</name>
    <name type="common">Japanese scallop</name>
    <name type="synonym">Patinopecten yessoensis</name>
    <dbReference type="NCBI Taxonomy" id="6573"/>
    <lineage>
        <taxon>Eukaryota</taxon>
        <taxon>Metazoa</taxon>
        <taxon>Spiralia</taxon>
        <taxon>Lophotrochozoa</taxon>
        <taxon>Mollusca</taxon>
        <taxon>Bivalvia</taxon>
        <taxon>Autobranchia</taxon>
        <taxon>Pteriomorphia</taxon>
        <taxon>Pectinida</taxon>
        <taxon>Pectinoidea</taxon>
        <taxon>Pectinidae</taxon>
        <taxon>Mizuhopecten</taxon>
    </lineage>
</organism>
<evidence type="ECO:0000256" key="5">
    <source>
        <dbReference type="ARBA" id="ARBA00023155"/>
    </source>
</evidence>
<dbReference type="PROSITE" id="PS50071">
    <property type="entry name" value="HOMEOBOX_2"/>
    <property type="match status" value="1"/>
</dbReference>
<name>A0A210QNQ3_MIZYE</name>
<evidence type="ECO:0000313" key="12">
    <source>
        <dbReference type="Proteomes" id="UP000242188"/>
    </source>
</evidence>